<accession>A0AAW0X3E1</accession>
<evidence type="ECO:0000313" key="3">
    <source>
        <dbReference type="EMBL" id="KAK8734829.1"/>
    </source>
</evidence>
<keyword evidence="2" id="KW-0472">Membrane</keyword>
<dbReference type="InterPro" id="IPR036259">
    <property type="entry name" value="MFS_trans_sf"/>
</dbReference>
<sequence length="115" mass="12915">GRGVGSLMGGFLMGPIGVRNTFRLMGVICAVTCILYFVINRIFFRKLQLEREEKEKTEANENHTMEKNQNGIVENGTMKHKSNEEVKDAVKGKESDARVVNSGKGTYNEAFEKNE</sequence>
<keyword evidence="2" id="KW-0812">Transmembrane</keyword>
<evidence type="ECO:0000313" key="4">
    <source>
        <dbReference type="Proteomes" id="UP001445076"/>
    </source>
</evidence>
<dbReference type="SUPFAM" id="SSF103473">
    <property type="entry name" value="MFS general substrate transporter"/>
    <property type="match status" value="1"/>
</dbReference>
<dbReference type="Proteomes" id="UP001445076">
    <property type="component" value="Unassembled WGS sequence"/>
</dbReference>
<feature type="transmembrane region" description="Helical" evidence="2">
    <location>
        <begin position="22"/>
        <end position="44"/>
    </location>
</feature>
<keyword evidence="2" id="KW-1133">Transmembrane helix</keyword>
<protein>
    <submittedName>
        <fullName evidence="3">Uncharacterized protein</fullName>
    </submittedName>
</protein>
<comment type="caution">
    <text evidence="3">The sequence shown here is derived from an EMBL/GenBank/DDBJ whole genome shotgun (WGS) entry which is preliminary data.</text>
</comment>
<organism evidence="3 4">
    <name type="scientific">Cherax quadricarinatus</name>
    <name type="common">Australian red claw crayfish</name>
    <dbReference type="NCBI Taxonomy" id="27406"/>
    <lineage>
        <taxon>Eukaryota</taxon>
        <taxon>Metazoa</taxon>
        <taxon>Ecdysozoa</taxon>
        <taxon>Arthropoda</taxon>
        <taxon>Crustacea</taxon>
        <taxon>Multicrustacea</taxon>
        <taxon>Malacostraca</taxon>
        <taxon>Eumalacostraca</taxon>
        <taxon>Eucarida</taxon>
        <taxon>Decapoda</taxon>
        <taxon>Pleocyemata</taxon>
        <taxon>Astacidea</taxon>
        <taxon>Parastacoidea</taxon>
        <taxon>Parastacidae</taxon>
        <taxon>Cherax</taxon>
    </lineage>
</organism>
<evidence type="ECO:0000256" key="1">
    <source>
        <dbReference type="SAM" id="MobiDB-lite"/>
    </source>
</evidence>
<name>A0AAW0X3E1_CHEQU</name>
<evidence type="ECO:0000256" key="2">
    <source>
        <dbReference type="SAM" id="Phobius"/>
    </source>
</evidence>
<feature type="region of interest" description="Disordered" evidence="1">
    <location>
        <begin position="55"/>
        <end position="81"/>
    </location>
</feature>
<keyword evidence="4" id="KW-1185">Reference proteome</keyword>
<reference evidence="3 4" key="1">
    <citation type="journal article" date="2024" name="BMC Genomics">
        <title>Genome assembly of redclaw crayfish (Cherax quadricarinatus) provides insights into its immune adaptation and hypoxia tolerance.</title>
        <authorList>
            <person name="Liu Z."/>
            <person name="Zheng J."/>
            <person name="Li H."/>
            <person name="Fang K."/>
            <person name="Wang S."/>
            <person name="He J."/>
            <person name="Zhou D."/>
            <person name="Weng S."/>
            <person name="Chi M."/>
            <person name="Gu Z."/>
            <person name="He J."/>
            <person name="Li F."/>
            <person name="Wang M."/>
        </authorList>
    </citation>
    <scope>NUCLEOTIDE SEQUENCE [LARGE SCALE GENOMIC DNA]</scope>
    <source>
        <strain evidence="3">ZL_2023a</strain>
    </source>
</reference>
<feature type="compositionally biased region" description="Basic and acidic residues" evidence="1">
    <location>
        <begin position="55"/>
        <end position="66"/>
    </location>
</feature>
<proteinExistence type="predicted"/>
<dbReference type="Gene3D" id="1.20.1250.20">
    <property type="entry name" value="MFS general substrate transporter like domains"/>
    <property type="match status" value="1"/>
</dbReference>
<dbReference type="AlphaFoldDB" id="A0AAW0X3E1"/>
<dbReference type="EMBL" id="JARKIK010000049">
    <property type="protein sequence ID" value="KAK8734829.1"/>
    <property type="molecule type" value="Genomic_DNA"/>
</dbReference>
<feature type="non-terminal residue" evidence="3">
    <location>
        <position position="1"/>
    </location>
</feature>
<gene>
    <name evidence="3" type="ORF">OTU49_005674</name>
</gene>